<evidence type="ECO:0000313" key="12">
    <source>
        <dbReference type="EMBL" id="PQQ13967.1"/>
    </source>
</evidence>
<dbReference type="FunFam" id="3.40.50.2300:FF:000188">
    <property type="entry name" value="Glutamate receptor"/>
    <property type="match status" value="1"/>
</dbReference>
<keyword evidence="5" id="KW-0406">Ion transport</keyword>
<dbReference type="PANTHER" id="PTHR18966">
    <property type="entry name" value="IONOTROPIC GLUTAMATE RECEPTOR"/>
    <property type="match status" value="1"/>
</dbReference>
<dbReference type="GO" id="GO:0016020">
    <property type="term" value="C:membrane"/>
    <property type="evidence" value="ECO:0007669"/>
    <property type="project" value="UniProtKB-SubCell"/>
</dbReference>
<dbReference type="InterPro" id="IPR001320">
    <property type="entry name" value="Iontro_rcpt_C"/>
</dbReference>
<accession>A0A314Z7C8</accession>
<gene>
    <name evidence="12" type="ORF">Pyn_39405</name>
</gene>
<dbReference type="SUPFAM" id="SSF53850">
    <property type="entry name" value="Periplasmic binding protein-like II"/>
    <property type="match status" value="1"/>
</dbReference>
<dbReference type="InterPro" id="IPR001638">
    <property type="entry name" value="Solute-binding_3/MltF_N"/>
</dbReference>
<dbReference type="SMART" id="SM00079">
    <property type="entry name" value="PBPe"/>
    <property type="match status" value="1"/>
</dbReference>
<dbReference type="Gene3D" id="3.40.190.10">
    <property type="entry name" value="Periplasmic binding protein-like II"/>
    <property type="match status" value="3"/>
</dbReference>
<dbReference type="Gene3D" id="3.40.50.2300">
    <property type="match status" value="2"/>
</dbReference>
<keyword evidence="6" id="KW-0472">Membrane</keyword>
<dbReference type="STRING" id="2094558.A0A314Z7C8"/>
<dbReference type="SUPFAM" id="SSF53822">
    <property type="entry name" value="Periplasmic binding protein-like I"/>
    <property type="match status" value="1"/>
</dbReference>
<dbReference type="Pfam" id="PF01094">
    <property type="entry name" value="ANF_receptor"/>
    <property type="match status" value="1"/>
</dbReference>
<organism evidence="12 13">
    <name type="scientific">Prunus yedoensis var. nudiflora</name>
    <dbReference type="NCBI Taxonomy" id="2094558"/>
    <lineage>
        <taxon>Eukaryota</taxon>
        <taxon>Viridiplantae</taxon>
        <taxon>Streptophyta</taxon>
        <taxon>Embryophyta</taxon>
        <taxon>Tracheophyta</taxon>
        <taxon>Spermatophyta</taxon>
        <taxon>Magnoliopsida</taxon>
        <taxon>eudicotyledons</taxon>
        <taxon>Gunneridae</taxon>
        <taxon>Pentapetalae</taxon>
        <taxon>rosids</taxon>
        <taxon>fabids</taxon>
        <taxon>Rosales</taxon>
        <taxon>Rosaceae</taxon>
        <taxon>Amygdaloideae</taxon>
        <taxon>Amygdaleae</taxon>
        <taxon>Prunus</taxon>
    </lineage>
</organism>
<dbReference type="AlphaFoldDB" id="A0A314Z7C8"/>
<evidence type="ECO:0000256" key="3">
    <source>
        <dbReference type="ARBA" id="ARBA00022692"/>
    </source>
</evidence>
<keyword evidence="9" id="KW-1071">Ligand-gated ion channel</keyword>
<keyword evidence="10" id="KW-0407">Ion channel</keyword>
<evidence type="ECO:0000256" key="1">
    <source>
        <dbReference type="ARBA" id="ARBA00004141"/>
    </source>
</evidence>
<dbReference type="InterPro" id="IPR001828">
    <property type="entry name" value="ANF_lig-bd_rcpt"/>
</dbReference>
<evidence type="ECO:0000256" key="10">
    <source>
        <dbReference type="ARBA" id="ARBA00023303"/>
    </source>
</evidence>
<comment type="subcellular location">
    <subcellularLocation>
        <location evidence="1">Membrane</location>
        <topology evidence="1">Multi-pass membrane protein</topology>
    </subcellularLocation>
</comment>
<evidence type="ECO:0000313" key="13">
    <source>
        <dbReference type="Proteomes" id="UP000250321"/>
    </source>
</evidence>
<evidence type="ECO:0000256" key="2">
    <source>
        <dbReference type="ARBA" id="ARBA00022448"/>
    </source>
</evidence>
<evidence type="ECO:0000256" key="8">
    <source>
        <dbReference type="ARBA" id="ARBA00023180"/>
    </source>
</evidence>
<comment type="caution">
    <text evidence="12">The sequence shown here is derived from an EMBL/GenBank/DDBJ whole genome shotgun (WGS) entry which is preliminary data.</text>
</comment>
<name>A0A314Z7C8_PRUYE</name>
<evidence type="ECO:0000256" key="5">
    <source>
        <dbReference type="ARBA" id="ARBA00023065"/>
    </source>
</evidence>
<feature type="domain" description="Ionotropic glutamate receptor C-terminal" evidence="11">
    <location>
        <begin position="365"/>
        <end position="627"/>
    </location>
</feature>
<reference evidence="12 13" key="1">
    <citation type="submission" date="2018-02" db="EMBL/GenBank/DDBJ databases">
        <title>Draft genome of wild Prunus yedoensis var. nudiflora.</title>
        <authorList>
            <person name="Baek S."/>
            <person name="Kim J.-H."/>
            <person name="Choi K."/>
            <person name="Kim G.-B."/>
            <person name="Cho A."/>
            <person name="Jang H."/>
            <person name="Shin C.-H."/>
            <person name="Yu H.-J."/>
            <person name="Mun J.-H."/>
        </authorList>
    </citation>
    <scope>NUCLEOTIDE SEQUENCE [LARGE SCALE GENOMIC DNA]</scope>
    <source>
        <strain evidence="13">cv. Jeju island</strain>
        <tissue evidence="12">Leaf</tissue>
    </source>
</reference>
<dbReference type="InterPro" id="IPR015683">
    <property type="entry name" value="Ionotropic_Glu_rcpt"/>
</dbReference>
<evidence type="ECO:0000259" key="11">
    <source>
        <dbReference type="SMART" id="SM00079"/>
    </source>
</evidence>
<dbReference type="EMBL" id="PJQY01000277">
    <property type="protein sequence ID" value="PQQ13967.1"/>
    <property type="molecule type" value="Genomic_DNA"/>
</dbReference>
<keyword evidence="8" id="KW-0325">Glycoprotein</keyword>
<keyword evidence="7 12" id="KW-0675">Receptor</keyword>
<dbReference type="OrthoDB" id="5984008at2759"/>
<proteinExistence type="predicted"/>
<dbReference type="InterPro" id="IPR028082">
    <property type="entry name" value="Peripla_BP_I"/>
</dbReference>
<keyword evidence="4" id="KW-1133">Transmembrane helix</keyword>
<evidence type="ECO:0000256" key="9">
    <source>
        <dbReference type="ARBA" id="ARBA00023286"/>
    </source>
</evidence>
<keyword evidence="2" id="KW-0813">Transport</keyword>
<dbReference type="GO" id="GO:0015276">
    <property type="term" value="F:ligand-gated monoatomic ion channel activity"/>
    <property type="evidence" value="ECO:0007669"/>
    <property type="project" value="InterPro"/>
</dbReference>
<evidence type="ECO:0000256" key="6">
    <source>
        <dbReference type="ARBA" id="ARBA00023136"/>
    </source>
</evidence>
<keyword evidence="3" id="KW-0812">Transmembrane</keyword>
<dbReference type="Pfam" id="PF00497">
    <property type="entry name" value="SBP_bac_3"/>
    <property type="match status" value="1"/>
</dbReference>
<sequence>MEVAAEDFNNRSKTHKLILHFRDSGRDPFRAASAAEELIKEKKVEAIVGMETWQEAAQVADHAGTQSKVPVISFAAPTITPPLMQRRWPHLIRMATDASAQMKCIADLGVVIYEDDGYGGAVGTLAVLSEALRDVGSKIEHRLILPRVSSLSNPNWVELEELLKLPLIQSRVFIVLQSSLPTVTHLFRVAKKMGLVERDSAWIITESIASLLDSLDSSDMSTMEGTLGTKTYYAKNTNSYAKFQNEFQTKFSEEDNSKPGIYALRAFDTMTIITQALRRMTSNSSTSNLQELLNTLFNNYTGLSGKMYFKEDRQRINLLDTRGWVSPSLVNQGTYSSNGVGIIWPGNVTSAPKGWAMPTDEKKMRILVPGITSFYKFVKVDWSRQDSDEKKFDGFCIALFKMIQEMAPFDSLLNLVQNKTYDAVVGDITVLSERLEKVDFTQPYLESGLSMIVPENYEESTWLFLKPFTWQMWVVTGGILIYTTSSYTANLSSMLTIKRLDPNVTDIEMLKRTDAKIGSDADSFIVNYLEVVLGFKNSNIIEVGPQYNVDDFKSKRISAAFLELPYAEVFINQNCKGYTSTAPNYRFGGFSFAFQQGSPIARDFTKAILELLEKGELKKLQTIWLTTPKGSVQTNNFKHTRSLSLKNFSGLFVITSLLPPLTVRIAGFINHSLSIPKGAPSFANVEEWSSPLRWDYTSTSNTPEHPQALMEPAQIEFIPQESIEQRQ</sequence>
<evidence type="ECO:0000256" key="4">
    <source>
        <dbReference type="ARBA" id="ARBA00022989"/>
    </source>
</evidence>
<keyword evidence="13" id="KW-1185">Reference proteome</keyword>
<protein>
    <submittedName>
        <fullName evidence="12">Glutamate receptor 2.7</fullName>
    </submittedName>
</protein>
<dbReference type="Proteomes" id="UP000250321">
    <property type="component" value="Unassembled WGS sequence"/>
</dbReference>
<evidence type="ECO:0000256" key="7">
    <source>
        <dbReference type="ARBA" id="ARBA00023170"/>
    </source>
</evidence>